<gene>
    <name evidence="2" type="ordered locus">HMPREF0389_00542</name>
</gene>
<dbReference type="SUPFAM" id="SSF53474">
    <property type="entry name" value="alpha/beta-Hydrolases"/>
    <property type="match status" value="1"/>
</dbReference>
<dbReference type="RefSeq" id="WP_014261770.1">
    <property type="nucleotide sequence ID" value="NC_016630.1"/>
</dbReference>
<dbReference type="OrthoDB" id="9806902at2"/>
<dbReference type="KEGG" id="faa:HMPREF0389_00542"/>
<sequence>MGVVEKYFLSPTDDWEIHYYCAFPQEKIKAIVEISHGMYENVDAYQSLMEFLCNNGYAVYFLEHRGHGDSASHGLGNLGESDIYLKMIRDIRALNVIIRKQFPYSKIYLLGNSLSAFLVQRYIQIYPNTISGMIQCAAGGKDQVPHVKLGKNIAYSLKKMGFSQKKSPLLFEHQQSFLDSMENSKWLLFSVKNAISKEKLLSIFSKKDEKAYTVNAYYWIYRGICENFNRKAMKPVNKELPILLLSGNRDPIGSFGEGILHLVRWYQSFGMNSVQYKIYEEIGHNILRSSKREEVYQDIVDWLETVY</sequence>
<dbReference type="GO" id="GO:0016787">
    <property type="term" value="F:hydrolase activity"/>
    <property type="evidence" value="ECO:0007669"/>
    <property type="project" value="UniProtKB-KW"/>
</dbReference>
<dbReference type="InterPro" id="IPR051044">
    <property type="entry name" value="MAG_DAG_Lipase"/>
</dbReference>
<feature type="domain" description="Serine aminopeptidase S33" evidence="1">
    <location>
        <begin position="27"/>
        <end position="288"/>
    </location>
</feature>
<dbReference type="ESTHER" id="filad-d6gsi4">
    <property type="family name" value="Monoglyceridelipase_lysophospholip"/>
</dbReference>
<dbReference type="eggNOG" id="COG2267">
    <property type="taxonomic scope" value="Bacteria"/>
</dbReference>
<evidence type="ECO:0000259" key="1">
    <source>
        <dbReference type="Pfam" id="PF12146"/>
    </source>
</evidence>
<dbReference type="InterPro" id="IPR029058">
    <property type="entry name" value="AB_hydrolase_fold"/>
</dbReference>
<dbReference type="InterPro" id="IPR022742">
    <property type="entry name" value="Hydrolase_4"/>
</dbReference>
<evidence type="ECO:0000313" key="3">
    <source>
        <dbReference type="Proteomes" id="UP000007468"/>
    </source>
</evidence>
<keyword evidence="2" id="KW-0378">Hydrolase</keyword>
<dbReference type="AlphaFoldDB" id="D6GSI4"/>
<evidence type="ECO:0000313" key="2">
    <source>
        <dbReference type="EMBL" id="EFE28625.1"/>
    </source>
</evidence>
<proteinExistence type="predicted"/>
<dbReference type="Gene3D" id="3.40.50.1820">
    <property type="entry name" value="alpha/beta hydrolase"/>
    <property type="match status" value="1"/>
</dbReference>
<name>D6GSI4_FILAD</name>
<dbReference type="EMBL" id="CP002390">
    <property type="protein sequence ID" value="EFE28625.1"/>
    <property type="molecule type" value="Genomic_DNA"/>
</dbReference>
<accession>D6GSI4</accession>
<keyword evidence="3" id="KW-1185">Reference proteome</keyword>
<dbReference type="PANTHER" id="PTHR11614">
    <property type="entry name" value="PHOSPHOLIPASE-RELATED"/>
    <property type="match status" value="1"/>
</dbReference>
<organism evidence="2 3">
    <name type="scientific">Filifactor alocis (strain ATCC 35896 / CCUG 47790 / D40 B5)</name>
    <name type="common">Fusobacterium alocis</name>
    <dbReference type="NCBI Taxonomy" id="546269"/>
    <lineage>
        <taxon>Bacteria</taxon>
        <taxon>Bacillati</taxon>
        <taxon>Bacillota</taxon>
        <taxon>Clostridia</taxon>
        <taxon>Peptostreptococcales</taxon>
        <taxon>Filifactoraceae</taxon>
        <taxon>Filifactor</taxon>
    </lineage>
</organism>
<dbReference type="Proteomes" id="UP000007468">
    <property type="component" value="Chromosome"/>
</dbReference>
<dbReference type="STRING" id="546269.HMPREF0389_00542"/>
<dbReference type="Pfam" id="PF12146">
    <property type="entry name" value="Hydrolase_4"/>
    <property type="match status" value="1"/>
</dbReference>
<reference evidence="3" key="1">
    <citation type="submission" date="2010-12" db="EMBL/GenBank/DDBJ databases">
        <title>The genome sequence of Filifactor alocis strain ATCC 35896.</title>
        <authorList>
            <consortium name="The Broad Institute Genome Sequencing Platform"/>
            <person name="Ward D."/>
            <person name="Earl A."/>
            <person name="Feldgarden M."/>
            <person name="Young S.K."/>
            <person name="Gargeya S."/>
            <person name="Zeng Q."/>
            <person name="Alvarado L."/>
            <person name="Berlin A."/>
            <person name="Bochicchio J."/>
            <person name="Chapman S.B."/>
            <person name="Chen Z."/>
            <person name="Freedman E."/>
            <person name="Gellesch M."/>
            <person name="Goldberg J."/>
            <person name="Griggs A."/>
            <person name="Gujja S."/>
            <person name="Heilman E."/>
            <person name="Heiman D."/>
            <person name="Howarth C."/>
            <person name="Mehta T."/>
            <person name="Neiman D."/>
            <person name="Pearson M."/>
            <person name="Roberts A."/>
            <person name="Saif S."/>
            <person name="Shea T."/>
            <person name="Shenoy N."/>
            <person name="Sisk P."/>
            <person name="Stolte C."/>
            <person name="Sykes S."/>
            <person name="White J."/>
            <person name="Yandava C."/>
            <person name="Izard J."/>
            <person name="Blanton J.M."/>
            <person name="Baranova O.V."/>
            <person name="Tanner A.C."/>
            <person name="Dewhirst F.E."/>
            <person name="Haas B."/>
            <person name="Nusbaum C."/>
            <person name="Birren B."/>
        </authorList>
    </citation>
    <scope>NUCLEOTIDE SEQUENCE [LARGE SCALE GENOMIC DNA]</scope>
    <source>
        <strain evidence="3">ATCC 35896 / D40 B5</strain>
    </source>
</reference>
<protein>
    <submittedName>
        <fullName evidence="2">Hydrolase, alpha/beta domain protein</fullName>
    </submittedName>
</protein>